<evidence type="ECO:0000313" key="1">
    <source>
        <dbReference type="EMBL" id="MCG4617525.1"/>
    </source>
</evidence>
<accession>A0AAJ1BCH8</accession>
<organism evidence="1 2">
    <name type="scientific">Varibaculum cambriense</name>
    <dbReference type="NCBI Taxonomy" id="184870"/>
    <lineage>
        <taxon>Bacteria</taxon>
        <taxon>Bacillati</taxon>
        <taxon>Actinomycetota</taxon>
        <taxon>Actinomycetes</taxon>
        <taxon>Actinomycetales</taxon>
        <taxon>Actinomycetaceae</taxon>
        <taxon>Varibaculum</taxon>
    </lineage>
</organism>
<proteinExistence type="predicted"/>
<dbReference type="AlphaFoldDB" id="A0AAJ1BCH8"/>
<sequence>MACDIQTGQIHAELPLASGDSFERAMQTISTANFSLPVYDPACPKDWEALTAPWRFWIVAVLDDGTIAWGGIITGRSRDATSGVVSISCSSPEDYLDRRYTPAKRFDQVDQSDIAAWLVRQAIPDGVPFLVDAPRSGVKRDREYNDDDAATLYKRLSDLSGVIGGPEWHISIEWQDRQKQSAIIPVFKCGTPRIGIATDSPQAVFELPGGLIEATLEERFGESEYATHVVAAGGGEGEDRPLSSPMIDAARENAGYPRVEVRKTFDSVTQKPTLDTHAKGLLAALSGGVQVFTLTQKLDEYPRLGVDWHMGDDVRLVIDTDSLKIDRKIRVVGWSLDPAKELVKPYVAQIGG</sequence>
<dbReference type="RefSeq" id="WP_238127756.1">
    <property type="nucleotide sequence ID" value="NZ_JAKNHJ010000005.1"/>
</dbReference>
<protein>
    <submittedName>
        <fullName evidence="1">Siphovirus ReqiPepy6 Gp37-like family protein</fullName>
    </submittedName>
</protein>
<comment type="caution">
    <text evidence="1">The sequence shown here is derived from an EMBL/GenBank/DDBJ whole genome shotgun (WGS) entry which is preliminary data.</text>
</comment>
<reference evidence="1" key="1">
    <citation type="submission" date="2022-01" db="EMBL/GenBank/DDBJ databases">
        <title>Collection of gut derived symbiotic bacterial strains cultured from healthy donors.</title>
        <authorList>
            <person name="Lin H."/>
            <person name="Kohout C."/>
            <person name="Waligurski E."/>
            <person name="Pamer E.G."/>
        </authorList>
    </citation>
    <scope>NUCLEOTIDE SEQUENCE</scope>
    <source>
        <strain evidence="1">DFI.7.46</strain>
    </source>
</reference>
<dbReference type="Proteomes" id="UP001200537">
    <property type="component" value="Unassembled WGS sequence"/>
</dbReference>
<dbReference type="EMBL" id="JAKNHJ010000005">
    <property type="protein sequence ID" value="MCG4617525.1"/>
    <property type="molecule type" value="Genomic_DNA"/>
</dbReference>
<gene>
    <name evidence="1" type="ORF">L0M99_03300</name>
</gene>
<name>A0AAJ1BCH8_9ACTO</name>
<evidence type="ECO:0000313" key="2">
    <source>
        <dbReference type="Proteomes" id="UP001200537"/>
    </source>
</evidence>